<name>A0A9Q1IBM5_SYNKA</name>
<dbReference type="Proteomes" id="UP001152622">
    <property type="component" value="Chromosome 20"/>
</dbReference>
<sequence>MTLRFPERFALFYLGSFLRGSARQPRVTLLMAATSRIISSRPACHTSEMAPCGAQPPRGAAELRDRLVVFDRAHFGCIAMASLGVTDAACRARGLSRSCLKPPVAGAQAAYDRRSQARVESELRQVPLEESTDVKTDDRYSTEG</sequence>
<feature type="compositionally biased region" description="Basic and acidic residues" evidence="1">
    <location>
        <begin position="132"/>
        <end position="144"/>
    </location>
</feature>
<comment type="caution">
    <text evidence="2">The sequence shown here is derived from an EMBL/GenBank/DDBJ whole genome shotgun (WGS) entry which is preliminary data.</text>
</comment>
<evidence type="ECO:0000313" key="3">
    <source>
        <dbReference type="Proteomes" id="UP001152622"/>
    </source>
</evidence>
<reference evidence="2" key="1">
    <citation type="journal article" date="2023" name="Science">
        <title>Genome structures resolve the early diversification of teleost fishes.</title>
        <authorList>
            <person name="Parey E."/>
            <person name="Louis A."/>
            <person name="Montfort J."/>
            <person name="Bouchez O."/>
            <person name="Roques C."/>
            <person name="Iampietro C."/>
            <person name="Lluch J."/>
            <person name="Castinel A."/>
            <person name="Donnadieu C."/>
            <person name="Desvignes T."/>
            <person name="Floi Bucao C."/>
            <person name="Jouanno E."/>
            <person name="Wen M."/>
            <person name="Mejri S."/>
            <person name="Dirks R."/>
            <person name="Jansen H."/>
            <person name="Henkel C."/>
            <person name="Chen W.J."/>
            <person name="Zahm M."/>
            <person name="Cabau C."/>
            <person name="Klopp C."/>
            <person name="Thompson A.W."/>
            <person name="Robinson-Rechavi M."/>
            <person name="Braasch I."/>
            <person name="Lecointre G."/>
            <person name="Bobe J."/>
            <person name="Postlethwait J.H."/>
            <person name="Berthelot C."/>
            <person name="Roest Crollius H."/>
            <person name="Guiguen Y."/>
        </authorList>
    </citation>
    <scope>NUCLEOTIDE SEQUENCE</scope>
    <source>
        <strain evidence="2">WJC10195</strain>
    </source>
</reference>
<dbReference type="EMBL" id="JAINUF010000020">
    <property type="protein sequence ID" value="KAJ8335803.1"/>
    <property type="molecule type" value="Genomic_DNA"/>
</dbReference>
<proteinExistence type="predicted"/>
<keyword evidence="3" id="KW-1185">Reference proteome</keyword>
<protein>
    <submittedName>
        <fullName evidence="2">Uncharacterized protein</fullName>
    </submittedName>
</protein>
<accession>A0A9Q1IBM5</accession>
<evidence type="ECO:0000256" key="1">
    <source>
        <dbReference type="SAM" id="MobiDB-lite"/>
    </source>
</evidence>
<feature type="compositionally biased region" description="Basic and acidic residues" evidence="1">
    <location>
        <begin position="111"/>
        <end position="123"/>
    </location>
</feature>
<dbReference type="AlphaFoldDB" id="A0A9Q1IBM5"/>
<organism evidence="2 3">
    <name type="scientific">Synaphobranchus kaupii</name>
    <name type="common">Kaup's arrowtooth eel</name>
    <dbReference type="NCBI Taxonomy" id="118154"/>
    <lineage>
        <taxon>Eukaryota</taxon>
        <taxon>Metazoa</taxon>
        <taxon>Chordata</taxon>
        <taxon>Craniata</taxon>
        <taxon>Vertebrata</taxon>
        <taxon>Euteleostomi</taxon>
        <taxon>Actinopterygii</taxon>
        <taxon>Neopterygii</taxon>
        <taxon>Teleostei</taxon>
        <taxon>Anguilliformes</taxon>
        <taxon>Synaphobranchidae</taxon>
        <taxon>Synaphobranchus</taxon>
    </lineage>
</organism>
<feature type="region of interest" description="Disordered" evidence="1">
    <location>
        <begin position="105"/>
        <end position="144"/>
    </location>
</feature>
<evidence type="ECO:0000313" key="2">
    <source>
        <dbReference type="EMBL" id="KAJ8335803.1"/>
    </source>
</evidence>
<gene>
    <name evidence="2" type="ORF">SKAU_G00391450</name>
</gene>